<gene>
    <name evidence="2" type="ORF">GGR03_001063</name>
</gene>
<accession>A0A7W6HBC3</accession>
<name>A0A7W6HBC3_9HYPH</name>
<dbReference type="RefSeq" id="WP_183206488.1">
    <property type="nucleotide sequence ID" value="NZ_JAAAMM010000001.1"/>
</dbReference>
<evidence type="ECO:0000313" key="2">
    <source>
        <dbReference type="EMBL" id="MBB4002016.1"/>
    </source>
</evidence>
<keyword evidence="1" id="KW-1133">Transmembrane helix</keyword>
<comment type="caution">
    <text evidence="2">The sequence shown here is derived from an EMBL/GenBank/DDBJ whole genome shotgun (WGS) entry which is preliminary data.</text>
</comment>
<protein>
    <submittedName>
        <fullName evidence="2">Uncharacterized protein</fullName>
    </submittedName>
</protein>
<sequence length="145" mass="15514">MPADPDLLAQLRPVRLPPELQVFAWADVFAGAALGILAALALLAVLRLATRLQETPLTVARRELAAARGMPVEQRLFRQAVLLDRLATERERASRRPGQTGSALARARATMGDALYRRGGAADPEAIDAAILEFAGSLHRSGRGA</sequence>
<dbReference type="AlphaFoldDB" id="A0A7W6HBC3"/>
<keyword evidence="1" id="KW-0812">Transmembrane</keyword>
<feature type="transmembrane region" description="Helical" evidence="1">
    <location>
        <begin position="22"/>
        <end position="46"/>
    </location>
</feature>
<dbReference type="Proteomes" id="UP000588647">
    <property type="component" value="Unassembled WGS sequence"/>
</dbReference>
<dbReference type="EMBL" id="JACIEM010000001">
    <property type="protein sequence ID" value="MBB4002016.1"/>
    <property type="molecule type" value="Genomic_DNA"/>
</dbReference>
<keyword evidence="1" id="KW-0472">Membrane</keyword>
<keyword evidence="3" id="KW-1185">Reference proteome</keyword>
<organism evidence="2 3">
    <name type="scientific">Aurantimonas endophytica</name>
    <dbReference type="NCBI Taxonomy" id="1522175"/>
    <lineage>
        <taxon>Bacteria</taxon>
        <taxon>Pseudomonadati</taxon>
        <taxon>Pseudomonadota</taxon>
        <taxon>Alphaproteobacteria</taxon>
        <taxon>Hyphomicrobiales</taxon>
        <taxon>Aurantimonadaceae</taxon>
        <taxon>Aurantimonas</taxon>
    </lineage>
</organism>
<evidence type="ECO:0000313" key="3">
    <source>
        <dbReference type="Proteomes" id="UP000588647"/>
    </source>
</evidence>
<reference evidence="2 3" key="1">
    <citation type="submission" date="2020-08" db="EMBL/GenBank/DDBJ databases">
        <title>Genomic Encyclopedia of Type Strains, Phase IV (KMG-IV): sequencing the most valuable type-strain genomes for metagenomic binning, comparative biology and taxonomic classification.</title>
        <authorList>
            <person name="Goeker M."/>
        </authorList>
    </citation>
    <scope>NUCLEOTIDE SEQUENCE [LARGE SCALE GENOMIC DNA]</scope>
    <source>
        <strain evidence="2 3">DSM 103570</strain>
    </source>
</reference>
<evidence type="ECO:0000256" key="1">
    <source>
        <dbReference type="SAM" id="Phobius"/>
    </source>
</evidence>
<proteinExistence type="predicted"/>